<gene>
    <name evidence="1" type="ORF">SAMN04489866_101330</name>
</gene>
<name>A0A1G6SIW9_PEPNI</name>
<sequence length="129" mass="14072">MNSKRLIRLALLALAVIGLGGRQVKAAKESMTLTLINATEESLDVYLGTDTAAHLLEQKGLDPGQEATFLLTDLPLGPHTAIVAEISSRDRMAVFRRHLIYDLDAVEGPYKGLIVDYGKGVIDVKMVRK</sequence>
<proteinExistence type="predicted"/>
<dbReference type="AlphaFoldDB" id="A0A1G6SIW9"/>
<dbReference type="RefSeq" id="WP_091791006.1">
    <property type="nucleotide sequence ID" value="NZ_FNAF01000001.1"/>
</dbReference>
<protein>
    <submittedName>
        <fullName evidence="1">Uncharacterized protein</fullName>
    </submittedName>
</protein>
<evidence type="ECO:0000313" key="2">
    <source>
        <dbReference type="Proteomes" id="UP000198995"/>
    </source>
</evidence>
<dbReference type="EMBL" id="FNAF01000001">
    <property type="protein sequence ID" value="SDD16097.1"/>
    <property type="molecule type" value="Genomic_DNA"/>
</dbReference>
<accession>A0A1G6SIW9</accession>
<reference evidence="1 2" key="1">
    <citation type="submission" date="2016-10" db="EMBL/GenBank/DDBJ databases">
        <authorList>
            <person name="de Groot N.N."/>
        </authorList>
    </citation>
    <scope>NUCLEOTIDE SEQUENCE [LARGE SCALE GENOMIC DNA]</scope>
    <source>
        <strain evidence="1 2">DSM 20475</strain>
    </source>
</reference>
<organism evidence="1 2">
    <name type="scientific">Peptococcus niger</name>
    <dbReference type="NCBI Taxonomy" id="2741"/>
    <lineage>
        <taxon>Bacteria</taxon>
        <taxon>Bacillati</taxon>
        <taxon>Bacillota</taxon>
        <taxon>Clostridia</taxon>
        <taxon>Eubacteriales</taxon>
        <taxon>Peptococcaceae</taxon>
        <taxon>Peptococcus</taxon>
    </lineage>
</organism>
<evidence type="ECO:0000313" key="1">
    <source>
        <dbReference type="EMBL" id="SDD16097.1"/>
    </source>
</evidence>
<dbReference type="Proteomes" id="UP000198995">
    <property type="component" value="Unassembled WGS sequence"/>
</dbReference>
<keyword evidence="2" id="KW-1185">Reference proteome</keyword>
<dbReference type="STRING" id="2741.SAMN04489866_101330"/>